<feature type="region of interest" description="Disordered" evidence="6">
    <location>
        <begin position="684"/>
        <end position="785"/>
    </location>
</feature>
<evidence type="ECO:0000259" key="7">
    <source>
        <dbReference type="PROSITE" id="PS51192"/>
    </source>
</evidence>
<keyword evidence="10" id="KW-1185">Reference proteome</keyword>
<dbReference type="GeneID" id="37012608"/>
<evidence type="ECO:0000256" key="5">
    <source>
        <dbReference type="RuleBase" id="RU365068"/>
    </source>
</evidence>
<feature type="compositionally biased region" description="Low complexity" evidence="6">
    <location>
        <begin position="8"/>
        <end position="44"/>
    </location>
</feature>
<dbReference type="Pfam" id="PF00271">
    <property type="entry name" value="Helicase_C"/>
    <property type="match status" value="1"/>
</dbReference>
<dbReference type="InterPro" id="IPR011545">
    <property type="entry name" value="DEAD/DEAH_box_helicase_dom"/>
</dbReference>
<dbReference type="InterPro" id="IPR014001">
    <property type="entry name" value="Helicase_ATP-bd"/>
</dbReference>
<evidence type="ECO:0000259" key="8">
    <source>
        <dbReference type="PROSITE" id="PS51194"/>
    </source>
</evidence>
<feature type="region of interest" description="Disordered" evidence="6">
    <location>
        <begin position="1"/>
        <end position="110"/>
    </location>
</feature>
<dbReference type="RefSeq" id="XP_025348422.1">
    <property type="nucleotide sequence ID" value="XM_025490874.1"/>
</dbReference>
<keyword evidence="1 5" id="KW-0547">Nucleotide-binding</keyword>
<evidence type="ECO:0000256" key="1">
    <source>
        <dbReference type="ARBA" id="ARBA00022741"/>
    </source>
</evidence>
<dbReference type="InterPro" id="IPR001650">
    <property type="entry name" value="Helicase_C-like"/>
</dbReference>
<feature type="compositionally biased region" description="Acidic residues" evidence="6">
    <location>
        <begin position="90"/>
        <end position="103"/>
    </location>
</feature>
<feature type="domain" description="Helicase C-terminal" evidence="8">
    <location>
        <begin position="413"/>
        <end position="578"/>
    </location>
</feature>
<dbReference type="SUPFAM" id="SSF52540">
    <property type="entry name" value="P-loop containing nucleoside triphosphate hydrolases"/>
    <property type="match status" value="1"/>
</dbReference>
<dbReference type="Gene3D" id="3.40.50.300">
    <property type="entry name" value="P-loop containing nucleotide triphosphate hydrolases"/>
    <property type="match status" value="2"/>
</dbReference>
<proteinExistence type="inferred from homology"/>
<dbReference type="PROSITE" id="PS51192">
    <property type="entry name" value="HELICASE_ATP_BIND_1"/>
    <property type="match status" value="1"/>
</dbReference>
<evidence type="ECO:0000256" key="4">
    <source>
        <dbReference type="ARBA" id="ARBA00022884"/>
    </source>
</evidence>
<dbReference type="GO" id="GO:0016787">
    <property type="term" value="F:hydrolase activity"/>
    <property type="evidence" value="ECO:0007669"/>
    <property type="project" value="UniProtKB-KW"/>
</dbReference>
<feature type="compositionally biased region" description="Gly residues" evidence="6">
    <location>
        <begin position="712"/>
        <end position="740"/>
    </location>
</feature>
<comment type="function">
    <text evidence="5">RNA helicase.</text>
</comment>
<protein>
    <recommendedName>
        <fullName evidence="5">ATP-dependent RNA helicase</fullName>
        <ecNumber evidence="5">3.6.4.13</ecNumber>
    </recommendedName>
</protein>
<feature type="compositionally biased region" description="Low complexity" evidence="6">
    <location>
        <begin position="55"/>
        <end position="85"/>
    </location>
</feature>
<evidence type="ECO:0000256" key="3">
    <source>
        <dbReference type="ARBA" id="ARBA00022840"/>
    </source>
</evidence>
<organism evidence="9 10">
    <name type="scientific">Pseudomicrostroma glucosiphilum</name>
    <dbReference type="NCBI Taxonomy" id="1684307"/>
    <lineage>
        <taxon>Eukaryota</taxon>
        <taxon>Fungi</taxon>
        <taxon>Dikarya</taxon>
        <taxon>Basidiomycota</taxon>
        <taxon>Ustilaginomycotina</taxon>
        <taxon>Exobasidiomycetes</taxon>
        <taxon>Microstromatales</taxon>
        <taxon>Microstromatales incertae sedis</taxon>
        <taxon>Pseudomicrostroma</taxon>
    </lineage>
</organism>
<evidence type="ECO:0000313" key="10">
    <source>
        <dbReference type="Proteomes" id="UP000245942"/>
    </source>
</evidence>
<dbReference type="GO" id="GO:0005524">
    <property type="term" value="F:ATP binding"/>
    <property type="evidence" value="ECO:0007669"/>
    <property type="project" value="UniProtKB-UniRule"/>
</dbReference>
<feature type="compositionally biased region" description="Basic and acidic residues" evidence="6">
    <location>
        <begin position="688"/>
        <end position="711"/>
    </location>
</feature>
<dbReference type="AlphaFoldDB" id="A0A316U7X4"/>
<comment type="catalytic activity">
    <reaction evidence="5">
        <text>ATP + H2O = ADP + phosphate + H(+)</text>
        <dbReference type="Rhea" id="RHEA:13065"/>
        <dbReference type="ChEBI" id="CHEBI:15377"/>
        <dbReference type="ChEBI" id="CHEBI:15378"/>
        <dbReference type="ChEBI" id="CHEBI:30616"/>
        <dbReference type="ChEBI" id="CHEBI:43474"/>
        <dbReference type="ChEBI" id="CHEBI:456216"/>
        <dbReference type="EC" id="3.6.4.13"/>
    </reaction>
</comment>
<dbReference type="PROSITE" id="PS51194">
    <property type="entry name" value="HELICASE_CTER"/>
    <property type="match status" value="1"/>
</dbReference>
<keyword evidence="3 5" id="KW-0067">ATP-binding</keyword>
<evidence type="ECO:0000256" key="6">
    <source>
        <dbReference type="SAM" id="MobiDB-lite"/>
    </source>
</evidence>
<feature type="compositionally biased region" description="Basic and acidic residues" evidence="6">
    <location>
        <begin position="776"/>
        <end position="785"/>
    </location>
</feature>
<evidence type="ECO:0000256" key="2">
    <source>
        <dbReference type="ARBA" id="ARBA00022801"/>
    </source>
</evidence>
<name>A0A316U7X4_9BASI</name>
<dbReference type="EC" id="3.6.4.13" evidence="5"/>
<comment type="similarity">
    <text evidence="5">Belongs to the DEAD box helicase family.</text>
</comment>
<keyword evidence="5" id="KW-0347">Helicase</keyword>
<dbReference type="GO" id="GO:0003724">
    <property type="term" value="F:RNA helicase activity"/>
    <property type="evidence" value="ECO:0007669"/>
    <property type="project" value="UniProtKB-EC"/>
</dbReference>
<comment type="domain">
    <text evidence="5">The Q motif is unique to and characteristic of the DEAD box family of RNA helicases and controls ATP binding and hydrolysis.</text>
</comment>
<feature type="domain" description="Helicase ATP-binding" evidence="7">
    <location>
        <begin position="154"/>
        <end position="377"/>
    </location>
</feature>
<dbReference type="Proteomes" id="UP000245942">
    <property type="component" value="Unassembled WGS sequence"/>
</dbReference>
<accession>A0A316U7X4</accession>
<dbReference type="Pfam" id="PF00270">
    <property type="entry name" value="DEAD"/>
    <property type="match status" value="1"/>
</dbReference>
<gene>
    <name evidence="9" type="ORF">BCV69DRAFT_268823</name>
</gene>
<dbReference type="CDD" id="cd18787">
    <property type="entry name" value="SF2_C_DEAD"/>
    <property type="match status" value="1"/>
</dbReference>
<keyword evidence="2 5" id="KW-0378">Hydrolase</keyword>
<keyword evidence="4 5" id="KW-0694">RNA-binding</keyword>
<dbReference type="GO" id="GO:0003723">
    <property type="term" value="F:RNA binding"/>
    <property type="evidence" value="ECO:0007669"/>
    <property type="project" value="UniProtKB-UniRule"/>
</dbReference>
<dbReference type="EMBL" id="KZ819325">
    <property type="protein sequence ID" value="PWN21262.1"/>
    <property type="molecule type" value="Genomic_DNA"/>
</dbReference>
<dbReference type="InterPro" id="IPR027417">
    <property type="entry name" value="P-loop_NTPase"/>
</dbReference>
<dbReference type="OrthoDB" id="193716at2759"/>
<dbReference type="STRING" id="1684307.A0A316U7X4"/>
<dbReference type="PANTHER" id="PTHR24031">
    <property type="entry name" value="RNA HELICASE"/>
    <property type="match status" value="1"/>
</dbReference>
<sequence length="785" mass="85442">MMTAQSMLRSSTRTLRLALRAPSTSTPLSASSSQLPSLRSLSKSTGPTSVSPIFSQRSALPSSSRISGISRSFSSSSCRLTPSLPRDGEDLQEEEEAAPAQEDESTKFSSLKKVLHPKTYQALTGSPFNYESMSDVQVAVLGQLSDEVAERYRESAEKSPTDLLVKAKTGTGKTLAFLVPALETRLRAIEAAENGFFSRAVLKTFKDLAEKGGDPDFSRMDKAERRRFASRVFQSQTVGTLILSPTRELAAQIAREAEKLASIHRGINVHLLVGGDSKRTQLSELHARTKDIIVATPGRINDILNDSAALRTAMSCAETFVLDEADTLLEMGFQTELERIQTFLPIKDQRRNFFFSATVSRDIQRVAAQTLDRSYKMIDCVPEGEVQVHERIPQYGHVVPPEEHMPRLLQLIAQDQLLHGSRSKVIVFCNTTKHTQLVAHARKPMSARIAPTAPTFQGLEIHAQLEQRQRSRVSDVFRRTRSASVLVTTDVSARGVDYPDVTRVIQLGSAKSRDTYIHRIGRTGRAGKEGIADLILLKDWEDGWPRFEGKEFPIKPVSHDAFKQELAQSWDSKAKDESSQTNLLTSADEGPLKAHILSEISERIAPAMMKADDNNEISALRGIYLSMIGFYVNQFQTFRVDKADVAHGLSEWAKGSLGLTDADVHLPTRIAEMFGLARSVRGGGSFSDRGKGGGRFGDRDGGGGRFGDREGGGSSRFGDSGSGGARGGYGSSRGGFGGSRDSGSIRPGFGAGRENPRGRTAGRPGYSGGGSAGYAARREAGAEPW</sequence>
<evidence type="ECO:0000313" key="9">
    <source>
        <dbReference type="EMBL" id="PWN21262.1"/>
    </source>
</evidence>
<feature type="compositionally biased region" description="Polar residues" evidence="6">
    <location>
        <begin position="45"/>
        <end position="54"/>
    </location>
</feature>
<dbReference type="SMART" id="SM00490">
    <property type="entry name" value="HELICc"/>
    <property type="match status" value="1"/>
</dbReference>
<dbReference type="SMART" id="SM00487">
    <property type="entry name" value="DEXDc"/>
    <property type="match status" value="1"/>
</dbReference>
<reference evidence="9 10" key="1">
    <citation type="journal article" date="2018" name="Mol. Biol. Evol.">
        <title>Broad Genomic Sampling Reveals a Smut Pathogenic Ancestry of the Fungal Clade Ustilaginomycotina.</title>
        <authorList>
            <person name="Kijpornyongpan T."/>
            <person name="Mondo S.J."/>
            <person name="Barry K."/>
            <person name="Sandor L."/>
            <person name="Lee J."/>
            <person name="Lipzen A."/>
            <person name="Pangilinan J."/>
            <person name="LaButti K."/>
            <person name="Hainaut M."/>
            <person name="Henrissat B."/>
            <person name="Grigoriev I.V."/>
            <person name="Spatafora J.W."/>
            <person name="Aime M.C."/>
        </authorList>
    </citation>
    <scope>NUCLEOTIDE SEQUENCE [LARGE SCALE GENOMIC DNA]</scope>
    <source>
        <strain evidence="9 10">MCA 4718</strain>
    </source>
</reference>